<dbReference type="PATRIC" id="fig|1265820.5.peg.3566"/>
<proteinExistence type="predicted"/>
<evidence type="ECO:0000313" key="1">
    <source>
        <dbReference type="EMBL" id="EUJ25294.1"/>
    </source>
</evidence>
<gene>
    <name evidence="1" type="ORF">PCORN_18104</name>
</gene>
<keyword evidence="1" id="KW-0032">Aminotransferase</keyword>
<dbReference type="InterPro" id="IPR000653">
    <property type="entry name" value="DegT/StrS_aminotransferase"/>
</dbReference>
<dbReference type="EMBL" id="AODE01000047">
    <property type="protein sequence ID" value="EUJ25294.1"/>
    <property type="molecule type" value="Genomic_DNA"/>
</dbReference>
<dbReference type="SUPFAM" id="SSF53383">
    <property type="entry name" value="PLP-dependent transferases"/>
    <property type="match status" value="1"/>
</dbReference>
<dbReference type="Proteomes" id="UP000019254">
    <property type="component" value="Unassembled WGS sequence"/>
</dbReference>
<dbReference type="GO" id="GO:0008483">
    <property type="term" value="F:transaminase activity"/>
    <property type="evidence" value="ECO:0007669"/>
    <property type="project" value="UniProtKB-KW"/>
</dbReference>
<accession>W7BDW3</accession>
<keyword evidence="1" id="KW-0808">Transferase</keyword>
<dbReference type="InterPro" id="IPR015422">
    <property type="entry name" value="PyrdxlP-dep_Trfase_small"/>
</dbReference>
<reference evidence="1 2" key="1">
    <citation type="journal article" date="2014" name="Int. J. Syst. Evol. Microbiol.">
        <title>Listeria floridensis sp. nov., Listeria aquatica sp. nov., Listeria cornellensis sp. nov., Listeria riparia sp. nov. and Listeria grandensis sp. nov., from agricultural and natural environments.</title>
        <authorList>
            <person name="den Bakker H.C."/>
            <person name="Warchocki S."/>
            <person name="Wright E.M."/>
            <person name="Allred A.F."/>
            <person name="Ahlstrom C."/>
            <person name="Manuel C.S."/>
            <person name="Stasiewicz M.J."/>
            <person name="Burrell A."/>
            <person name="Roof S."/>
            <person name="Strawn L."/>
            <person name="Fortes E.D."/>
            <person name="Nightingale K.K."/>
            <person name="Kephart D."/>
            <person name="Wiedmann M."/>
        </authorList>
    </citation>
    <scope>NUCLEOTIDE SEQUENCE [LARGE SCALE GENOMIC DNA]</scope>
    <source>
        <strain evidence="2">FSL F6-969</strain>
    </source>
</reference>
<evidence type="ECO:0000313" key="2">
    <source>
        <dbReference type="Proteomes" id="UP000019254"/>
    </source>
</evidence>
<organism evidence="1 2">
    <name type="scientific">Listeria cornellensis FSL F6-0969</name>
    <dbReference type="NCBI Taxonomy" id="1265820"/>
    <lineage>
        <taxon>Bacteria</taxon>
        <taxon>Bacillati</taxon>
        <taxon>Bacillota</taxon>
        <taxon>Bacilli</taxon>
        <taxon>Bacillales</taxon>
        <taxon>Listeriaceae</taxon>
        <taxon>Listeria</taxon>
    </lineage>
</organism>
<protein>
    <submittedName>
        <fullName evidence="1">DegT/DnrJ/EryC1/StrS aminotransferase</fullName>
    </submittedName>
</protein>
<dbReference type="AlphaFoldDB" id="W7BDW3"/>
<name>W7BDW3_9LIST</name>
<dbReference type="STRING" id="1265820.PCORN_18104"/>
<comment type="caution">
    <text evidence="1">The sequence shown here is derived from an EMBL/GenBank/DDBJ whole genome shotgun (WGS) entry which is preliminary data.</text>
</comment>
<dbReference type="Pfam" id="PF01041">
    <property type="entry name" value="DegT_DnrJ_EryC1"/>
    <property type="match status" value="1"/>
</dbReference>
<sequence>MDIMQEMNKQGIETRLLWNPMHCQPCFADYDFYAHTEGVPAISEQLFQSGLCLPSTTSLTDVELSQVVQTLTTIISGITKQKMEPIMQ</sequence>
<dbReference type="InterPro" id="IPR015424">
    <property type="entry name" value="PyrdxlP-dep_Trfase"/>
</dbReference>
<keyword evidence="2" id="KW-1185">Reference proteome</keyword>
<dbReference type="Gene3D" id="3.90.1150.10">
    <property type="entry name" value="Aspartate Aminotransferase, domain 1"/>
    <property type="match status" value="1"/>
</dbReference>